<dbReference type="OMA" id="RYSTHIM"/>
<dbReference type="AlphaFoldDB" id="A0A077ZX69"/>
<keyword evidence="2" id="KW-1133">Transmembrane helix</keyword>
<keyword evidence="4" id="KW-1185">Reference proteome</keyword>
<keyword evidence="2" id="KW-0812">Transmembrane</keyword>
<feature type="compositionally biased region" description="Polar residues" evidence="1">
    <location>
        <begin position="358"/>
        <end position="377"/>
    </location>
</feature>
<evidence type="ECO:0000256" key="1">
    <source>
        <dbReference type="SAM" id="MobiDB-lite"/>
    </source>
</evidence>
<dbReference type="PANTHER" id="PTHR31398">
    <property type="entry name" value="MEIOTIC NUCLEAR DIVISION PROTEIN 1 HOMOLOG"/>
    <property type="match status" value="1"/>
</dbReference>
<dbReference type="GO" id="GO:0005634">
    <property type="term" value="C:nucleus"/>
    <property type="evidence" value="ECO:0007669"/>
    <property type="project" value="TreeGrafter"/>
</dbReference>
<dbReference type="OrthoDB" id="288398at2759"/>
<dbReference type="PANTHER" id="PTHR31398:SF0">
    <property type="entry name" value="MEIOTIC NUCLEAR DIVISION PROTEIN 1 HOMOLOG"/>
    <property type="match status" value="1"/>
</dbReference>
<organism evidence="3 4">
    <name type="scientific">Stylonychia lemnae</name>
    <name type="common">Ciliate</name>
    <dbReference type="NCBI Taxonomy" id="5949"/>
    <lineage>
        <taxon>Eukaryota</taxon>
        <taxon>Sar</taxon>
        <taxon>Alveolata</taxon>
        <taxon>Ciliophora</taxon>
        <taxon>Intramacronucleata</taxon>
        <taxon>Spirotrichea</taxon>
        <taxon>Stichotrichia</taxon>
        <taxon>Sporadotrichida</taxon>
        <taxon>Oxytrichidae</taxon>
        <taxon>Stylonychinae</taxon>
        <taxon>Stylonychia</taxon>
    </lineage>
</organism>
<proteinExistence type="predicted"/>
<dbReference type="EMBL" id="CCKQ01002738">
    <property type="protein sequence ID" value="CDW73837.1"/>
    <property type="molecule type" value="Genomic_DNA"/>
</dbReference>
<dbReference type="Proteomes" id="UP000039865">
    <property type="component" value="Unassembled WGS sequence"/>
</dbReference>
<reference evidence="3 4" key="1">
    <citation type="submission" date="2014-06" db="EMBL/GenBank/DDBJ databases">
        <authorList>
            <person name="Swart Estienne"/>
        </authorList>
    </citation>
    <scope>NUCLEOTIDE SEQUENCE [LARGE SCALE GENOMIC DNA]</scope>
    <source>
        <strain evidence="3 4">130c</strain>
    </source>
</reference>
<evidence type="ECO:0000313" key="3">
    <source>
        <dbReference type="EMBL" id="CDW73837.1"/>
    </source>
</evidence>
<protein>
    <submittedName>
        <fullName evidence="3">Uncharacterized protein</fullName>
    </submittedName>
</protein>
<feature type="region of interest" description="Disordered" evidence="1">
    <location>
        <begin position="340"/>
        <end position="377"/>
    </location>
</feature>
<dbReference type="InParanoid" id="A0A077ZX69"/>
<sequence>MYTGQQHSQSKRKRLINTRPKKSNCQLLLSRFKGVDQFGTKVQLTFQGKESYKTSFGAFVSLILIITLMSYGIYKGQLLFNKYNPNISKVSLIRDMGDGLEFQPAHTGFDFAIGLQKELDPSYGHITINDIIQIESEQNGTSKSRNRTKVYNPMEYEKCGTSKYNYTQAECQDQNVIDDYFNDEVFSLAIVNTYFDFFDFKDNYPIKKFIDDSFFVEVEASKIKKANIYIQLQDAQLQDNYLQLGQTDQIQFHQISNNREYDKMYVDSDGYMIALFLRLDDQYDLYNRKIYSFLELLGDIGGLYRSLQGIGLFIVGKIAGILFLSDVMNKIYQVRKNFESDNDKDKKQQNGNKVQDNSEQSTQRQQNPSDPNNSLLIENQTRNPNYLSHSISLPNNSENNKTIDTRQVDQSSSFTQVPESNNMTKQGRIIIKTLERYLSNLFKGKRFINDQDVQNILQAFISRVRFSYSPLKIIVNILRCARPLSHRQLKDSTIYKSHHLFLRGKEKLERDLDVIQLVRTLRKFKLLCQAQLDQQHRMLLRFQKQNLIETSSESSDSDDNHLEPVGLLESTIPIIKLVALGKLKRMVKSFEGMKLDHTESNLIRGVFKRKLKDFEEDFQQENGKLTLMQRLNKNGGIRRYSNYGSNNHDESVALNRDEENDSRIAAASQNNLDQIYLHSE</sequence>
<evidence type="ECO:0000313" key="4">
    <source>
        <dbReference type="Proteomes" id="UP000039865"/>
    </source>
</evidence>
<keyword evidence="2" id="KW-0472">Membrane</keyword>
<gene>
    <name evidence="3" type="primary">Contig5098.g5449</name>
    <name evidence="3" type="ORF">STYLEM_2825</name>
</gene>
<name>A0A077ZX69_STYLE</name>
<evidence type="ECO:0000256" key="2">
    <source>
        <dbReference type="SAM" id="Phobius"/>
    </source>
</evidence>
<feature type="transmembrane region" description="Helical" evidence="2">
    <location>
        <begin position="56"/>
        <end position="74"/>
    </location>
</feature>
<accession>A0A077ZX69</accession>
<dbReference type="GO" id="GO:0007131">
    <property type="term" value="P:reciprocal meiotic recombination"/>
    <property type="evidence" value="ECO:0007669"/>
    <property type="project" value="TreeGrafter"/>
</dbReference>